<organism evidence="2 3">
    <name type="scientific">Aphis glycines</name>
    <name type="common">Soybean aphid</name>
    <dbReference type="NCBI Taxonomy" id="307491"/>
    <lineage>
        <taxon>Eukaryota</taxon>
        <taxon>Metazoa</taxon>
        <taxon>Ecdysozoa</taxon>
        <taxon>Arthropoda</taxon>
        <taxon>Hexapoda</taxon>
        <taxon>Insecta</taxon>
        <taxon>Pterygota</taxon>
        <taxon>Neoptera</taxon>
        <taxon>Paraneoptera</taxon>
        <taxon>Hemiptera</taxon>
        <taxon>Sternorrhyncha</taxon>
        <taxon>Aphidomorpha</taxon>
        <taxon>Aphidoidea</taxon>
        <taxon>Aphididae</taxon>
        <taxon>Aphidini</taxon>
        <taxon>Aphis</taxon>
        <taxon>Aphis</taxon>
    </lineage>
</organism>
<comment type="caution">
    <text evidence="2">The sequence shown here is derived from an EMBL/GenBank/DDBJ whole genome shotgun (WGS) entry which is preliminary data.</text>
</comment>
<sequence length="322" mass="37301">MKRLSKQSSISIFIKKNKISDSNLSETIETINEEQTIEKTIESSSKLIYNDDISFFVNKILTDAERKLILTDFWIPPNNFNFPIESIRNLKFQIQWIDQFPWILYSKIENGIYCKYCLIFAKDVSGKGNNQKLSKFVSKSFNNWRKAKEIFNKHEKTNYHNTCKIMADNFLSVINGKQISVINILNTERARQAEINKKKLTSIVKTIILCGRQELPLRGKIDFGNVLNCDNKNDGTFRSLLRFRVDAGDTVLEDHFINDNSRLQYTSPSIQNEFVDICSKIIKKKIVDNINNSKYFAVLADETTDISNVEQMSLCLRYIVTA</sequence>
<name>A0A6G0SWQ4_APHGL</name>
<dbReference type="SMART" id="SM00597">
    <property type="entry name" value="ZnF_TTF"/>
    <property type="match status" value="1"/>
</dbReference>
<dbReference type="OrthoDB" id="6617077at2759"/>
<dbReference type="InterPro" id="IPR006580">
    <property type="entry name" value="Znf_TTF"/>
</dbReference>
<evidence type="ECO:0000313" key="3">
    <source>
        <dbReference type="Proteomes" id="UP000475862"/>
    </source>
</evidence>
<evidence type="ECO:0000313" key="2">
    <source>
        <dbReference type="EMBL" id="KAE9522692.1"/>
    </source>
</evidence>
<proteinExistence type="predicted"/>
<reference evidence="2 3" key="1">
    <citation type="submission" date="2019-08" db="EMBL/GenBank/DDBJ databases">
        <title>The genome of the soybean aphid Biotype 1, its phylome, world population structure and adaptation to the North American continent.</title>
        <authorList>
            <person name="Giordano R."/>
            <person name="Donthu R.K."/>
            <person name="Hernandez A.G."/>
            <person name="Wright C.L."/>
            <person name="Zimin A.V."/>
        </authorList>
    </citation>
    <scope>NUCLEOTIDE SEQUENCE [LARGE SCALE GENOMIC DNA]</scope>
    <source>
        <tissue evidence="2">Whole aphids</tissue>
    </source>
</reference>
<accession>A0A6G0SWQ4</accession>
<dbReference type="EMBL" id="VYZN01000802">
    <property type="protein sequence ID" value="KAE9522692.1"/>
    <property type="molecule type" value="Genomic_DNA"/>
</dbReference>
<protein>
    <recommendedName>
        <fullName evidence="1">TTF-type domain-containing protein</fullName>
    </recommendedName>
</protein>
<dbReference type="Pfam" id="PF14291">
    <property type="entry name" value="DUF4371"/>
    <property type="match status" value="1"/>
</dbReference>
<dbReference type="PANTHER" id="PTHR45749:SF21">
    <property type="entry name" value="DUF4371 DOMAIN-CONTAINING PROTEIN"/>
    <property type="match status" value="1"/>
</dbReference>
<dbReference type="PANTHER" id="PTHR45749">
    <property type="match status" value="1"/>
</dbReference>
<evidence type="ECO:0000259" key="1">
    <source>
        <dbReference type="SMART" id="SM00597"/>
    </source>
</evidence>
<dbReference type="InterPro" id="IPR025398">
    <property type="entry name" value="DUF4371"/>
</dbReference>
<feature type="domain" description="TTF-type" evidence="1">
    <location>
        <begin position="88"/>
        <end position="177"/>
    </location>
</feature>
<keyword evidence="3" id="KW-1185">Reference proteome</keyword>
<dbReference type="AlphaFoldDB" id="A0A6G0SWQ4"/>
<gene>
    <name evidence="2" type="ORF">AGLY_016914</name>
</gene>
<dbReference type="Proteomes" id="UP000475862">
    <property type="component" value="Unassembled WGS sequence"/>
</dbReference>